<accession>A0A6P7ZIF1</accession>
<keyword evidence="2" id="KW-0677">Repeat</keyword>
<evidence type="ECO:0000256" key="7">
    <source>
        <dbReference type="ARBA" id="ARBA00023159"/>
    </source>
</evidence>
<protein>
    <submittedName>
        <fullName evidence="14">Neuronal PAS domain-containing protein 4</fullName>
    </submittedName>
</protein>
<dbReference type="PROSITE" id="PS50888">
    <property type="entry name" value="BHLH"/>
    <property type="match status" value="1"/>
</dbReference>
<evidence type="ECO:0000256" key="3">
    <source>
        <dbReference type="ARBA" id="ARBA00022782"/>
    </source>
</evidence>
<dbReference type="PANTHER" id="PTHR23043">
    <property type="entry name" value="HYPOXIA-INDUCIBLE FACTOR 1 ALPHA"/>
    <property type="match status" value="1"/>
</dbReference>
<keyword evidence="9" id="KW-0539">Nucleus</keyword>
<dbReference type="SMART" id="SM00091">
    <property type="entry name" value="PAS"/>
    <property type="match status" value="2"/>
</dbReference>
<evidence type="ECO:0000256" key="4">
    <source>
        <dbReference type="ARBA" id="ARBA00022902"/>
    </source>
</evidence>
<dbReference type="GO" id="GO:0005634">
    <property type="term" value="C:nucleus"/>
    <property type="evidence" value="ECO:0007669"/>
    <property type="project" value="UniProtKB-SubCell"/>
</dbReference>
<dbReference type="GeneID" id="115480981"/>
<keyword evidence="5" id="KW-0805">Transcription regulation</keyword>
<evidence type="ECO:0000256" key="9">
    <source>
        <dbReference type="ARBA" id="ARBA00023242"/>
    </source>
</evidence>
<dbReference type="AlphaFoldDB" id="A0A6P7ZIF1"/>
<evidence type="ECO:0000313" key="14">
    <source>
        <dbReference type="RefSeq" id="XP_030075826.1"/>
    </source>
</evidence>
<dbReference type="InterPro" id="IPR056192">
    <property type="entry name" value="bHLH_NPAS4"/>
</dbReference>
<comment type="subcellular location">
    <subcellularLocation>
        <location evidence="1">Nucleus</location>
    </subcellularLocation>
</comment>
<feature type="domain" description="BHLH" evidence="12">
    <location>
        <begin position="1"/>
        <end position="53"/>
    </location>
</feature>
<keyword evidence="4" id="KW-0524">Neurogenesis</keyword>
<dbReference type="GO" id="GO:0000977">
    <property type="term" value="F:RNA polymerase II transcription regulatory region sequence-specific DNA binding"/>
    <property type="evidence" value="ECO:0007669"/>
    <property type="project" value="TreeGrafter"/>
</dbReference>
<keyword evidence="13" id="KW-1185">Reference proteome</keyword>
<feature type="domain" description="PAS" evidence="11">
    <location>
        <begin position="70"/>
        <end position="144"/>
    </location>
</feature>
<dbReference type="GO" id="GO:0030154">
    <property type="term" value="P:cell differentiation"/>
    <property type="evidence" value="ECO:0007669"/>
    <property type="project" value="UniProtKB-KW"/>
</dbReference>
<dbReference type="Pfam" id="PF23183">
    <property type="entry name" value="bHLH_NPAS4"/>
    <property type="match status" value="1"/>
</dbReference>
<evidence type="ECO:0000256" key="8">
    <source>
        <dbReference type="ARBA" id="ARBA00023163"/>
    </source>
</evidence>
<dbReference type="CDD" id="cd00130">
    <property type="entry name" value="PAS"/>
    <property type="match status" value="2"/>
</dbReference>
<evidence type="ECO:0000259" key="11">
    <source>
        <dbReference type="PROSITE" id="PS50112"/>
    </source>
</evidence>
<feature type="compositionally biased region" description="Low complexity" evidence="10">
    <location>
        <begin position="477"/>
        <end position="498"/>
    </location>
</feature>
<dbReference type="InterPro" id="IPR000014">
    <property type="entry name" value="PAS"/>
</dbReference>
<dbReference type="PROSITE" id="PS50112">
    <property type="entry name" value="PAS"/>
    <property type="match status" value="1"/>
</dbReference>
<dbReference type="CDD" id="cd19697">
    <property type="entry name" value="bHLH-PAS_NPAS4_PASD10"/>
    <property type="match status" value="1"/>
</dbReference>
<dbReference type="FunCoup" id="A0A6P7ZIF1">
    <property type="interactions" value="598"/>
</dbReference>
<dbReference type="GO" id="GO:0007399">
    <property type="term" value="P:nervous system development"/>
    <property type="evidence" value="ECO:0007669"/>
    <property type="project" value="UniProtKB-KW"/>
</dbReference>
<dbReference type="GO" id="GO:0000981">
    <property type="term" value="F:DNA-binding transcription factor activity, RNA polymerase II-specific"/>
    <property type="evidence" value="ECO:0007669"/>
    <property type="project" value="TreeGrafter"/>
</dbReference>
<evidence type="ECO:0000256" key="6">
    <source>
        <dbReference type="ARBA" id="ARBA00023125"/>
    </source>
</evidence>
<reference evidence="14" key="2">
    <citation type="submission" date="2025-08" db="UniProtKB">
        <authorList>
            <consortium name="RefSeq"/>
        </authorList>
    </citation>
    <scope>IDENTIFICATION</scope>
</reference>
<gene>
    <name evidence="14" type="primary">NPAS4</name>
</gene>
<dbReference type="SUPFAM" id="SSF55785">
    <property type="entry name" value="PYP-like sensor domain (PAS domain)"/>
    <property type="match status" value="2"/>
</dbReference>
<keyword evidence="6" id="KW-0238">DNA-binding</keyword>
<dbReference type="Gene3D" id="3.30.450.20">
    <property type="entry name" value="PAS domain"/>
    <property type="match status" value="2"/>
</dbReference>
<feature type="region of interest" description="Disordered" evidence="10">
    <location>
        <begin position="474"/>
        <end position="498"/>
    </location>
</feature>
<dbReference type="InterPro" id="IPR011598">
    <property type="entry name" value="bHLH_dom"/>
</dbReference>
<dbReference type="Proteomes" id="UP000515156">
    <property type="component" value="Chromosome 11"/>
</dbReference>
<reference evidence="13" key="1">
    <citation type="submission" date="2024-06" db="UniProtKB">
        <authorList>
            <consortium name="RefSeq"/>
        </authorList>
    </citation>
    <scope>NUCLEOTIDE SEQUENCE [LARGE SCALE GENOMIC DNA]</scope>
</reference>
<dbReference type="PANTHER" id="PTHR23043:SF24">
    <property type="entry name" value="NEURONAL PAS DOMAIN-CONTAINING PROTEIN 4"/>
    <property type="match status" value="1"/>
</dbReference>
<keyword evidence="7" id="KW-0010">Activator</keyword>
<dbReference type="RefSeq" id="XP_030075826.1">
    <property type="nucleotide sequence ID" value="XM_030219966.1"/>
</dbReference>
<sequence length="752" mass="83664">MYRSTKGASKARRDQINAEIRNLKELLPIAEGDKVRLSYLHIMSLACMYTRKSVFFAKGAPQEELEGLLAPQDLADFLQTLPGFLLAFTSEGKLIYISENVVDHLGHSMVDLVAQGDSIYDIIDPADHFVMRNQMALPSALDTDRMFRCHFNTSKTVRRQSAGNKLVLIKGRFQPPPAGSYWSSNPVFTAFCVPLDPKPKASPNSSFLAFFESKHAKDMSILDTSDSVVFHLGFEKREIVCTSWYGLVHPQDVSHASAQHYRLLGDTNEAQVEMVVRLQTKDQHWIWVYSLVHMDNSEMPITCYNYVISDSEAWCLRQQLTSEETQLAYVLSTSAPYQESLLSPEHLPSPDQVFTPISSTPTSGISTQSFDFSGVCNVECPPEYGEGAGLVQEDVQLIMDQGNISSMEEASGPSTRQQGKNPDFSFTDCLFFPATFEHPFRKDTLGNSSKDFVCTPPYTPHQGCTFLFGSPDSYPQPTTTTTTTTTSSTTLPSTTATTTPELYYPTENCSILYEKLPPTPDSPGDGDCTVMTVPEVRGPLFIDVPMVPEGLLTPEASPIKQTFFRYSDREKTEIDLLAQQISTLAEDFSSFAAKEMAFQEEDYGRHSQVTRSSSLPASLPSSLQDLLPIKPWRSIDFSFLVCPEVIFMDDKAMENIFQDLSPSLFEKSGSGMRCSHQLGGNVSSPFSLDTENTTDLSPEEQSFLEELASYETVFETCASRSPCDGFTSELYQLESHLQDSFHDDGSEGDPSF</sequence>
<evidence type="ECO:0000259" key="12">
    <source>
        <dbReference type="PROSITE" id="PS50888"/>
    </source>
</evidence>
<dbReference type="CTD" id="266743"/>
<keyword evidence="3" id="KW-0221">Differentiation</keyword>
<evidence type="ECO:0000313" key="13">
    <source>
        <dbReference type="Proteomes" id="UP000515156"/>
    </source>
</evidence>
<dbReference type="KEGG" id="muo:115480981"/>
<keyword evidence="8" id="KW-0804">Transcription</keyword>
<evidence type="ECO:0000256" key="5">
    <source>
        <dbReference type="ARBA" id="ARBA00023015"/>
    </source>
</evidence>
<dbReference type="InParanoid" id="A0A6P7ZIF1"/>
<dbReference type="OrthoDB" id="9978016at2759"/>
<dbReference type="GO" id="GO:0046983">
    <property type="term" value="F:protein dimerization activity"/>
    <property type="evidence" value="ECO:0007669"/>
    <property type="project" value="InterPro"/>
</dbReference>
<organism evidence="13 14">
    <name type="scientific">Microcaecilia unicolor</name>
    <dbReference type="NCBI Taxonomy" id="1415580"/>
    <lineage>
        <taxon>Eukaryota</taxon>
        <taxon>Metazoa</taxon>
        <taxon>Chordata</taxon>
        <taxon>Craniata</taxon>
        <taxon>Vertebrata</taxon>
        <taxon>Euteleostomi</taxon>
        <taxon>Amphibia</taxon>
        <taxon>Gymnophiona</taxon>
        <taxon>Siphonopidae</taxon>
        <taxon>Microcaecilia</taxon>
    </lineage>
</organism>
<evidence type="ECO:0000256" key="2">
    <source>
        <dbReference type="ARBA" id="ARBA00022737"/>
    </source>
</evidence>
<evidence type="ECO:0000256" key="1">
    <source>
        <dbReference type="ARBA" id="ARBA00004123"/>
    </source>
</evidence>
<dbReference type="InterPro" id="IPR035965">
    <property type="entry name" value="PAS-like_dom_sf"/>
</dbReference>
<dbReference type="Pfam" id="PF14598">
    <property type="entry name" value="PAS_11"/>
    <property type="match status" value="1"/>
</dbReference>
<evidence type="ECO:0000256" key="10">
    <source>
        <dbReference type="SAM" id="MobiDB-lite"/>
    </source>
</evidence>
<name>A0A6P7ZIF1_9AMPH</name>
<proteinExistence type="predicted"/>